<dbReference type="GO" id="GO:0000272">
    <property type="term" value="P:polysaccharide catabolic process"/>
    <property type="evidence" value="ECO:0007669"/>
    <property type="project" value="InterPro"/>
</dbReference>
<sequence>MIPPPKIRPIFALAVASLLIVPGAARAQTASSDFNDDGKVDFNDFFLFAGAFGSSGAKFDLSGNGKVDFDDFFLFAQRFGAPPDAPAPDTFRELQTRVFNRNCLSGSCHTSERRAGDLVLEEGFAYENLIGVKPGNPAAAAADLLRVDPGHPERSFLLTKLTGPGPGQGDLMPRGASGLRGVEIDALRAWVQAGAPRVGLVPDAPRLEDLSTDLAVRFTPPAPPERGIQLRLGPFGVPPGREREVFSVVRPTLDRDLLVNRVEIIMPEGSHHFILYLWTGRTPPPEPGIRDFDPRSPMGIVDIFNRQFVTGSQTSATAYAFPDGVGLRIPRSAVFDLNSHFINLRGRETLMGEVYVNLHEAPPAAALQAVEPLFDSNFAINVPPGQTTAISQTWTARQAIKVITLSSHMHRHGERFTVETLRDGKQIYESTDWDDPEVLNFNPPLTLQAGDGLRYTCTHRNQDRDAPLRFGFTSEDEMCIMFGYYYR</sequence>
<dbReference type="Proteomes" id="UP000178606">
    <property type="component" value="Unassembled WGS sequence"/>
</dbReference>
<dbReference type="CDD" id="cd14254">
    <property type="entry name" value="Dockerin_II"/>
    <property type="match status" value="1"/>
</dbReference>
<organism evidence="4 5">
    <name type="scientific">Handelsmanbacteria sp. (strain RIFCSPLOWO2_12_FULL_64_10)</name>
    <dbReference type="NCBI Taxonomy" id="1817868"/>
    <lineage>
        <taxon>Bacteria</taxon>
        <taxon>Candidatus Handelsmaniibacteriota</taxon>
    </lineage>
</organism>
<dbReference type="InterPro" id="IPR018247">
    <property type="entry name" value="EF_Hand_1_Ca_BS"/>
</dbReference>
<feature type="domain" description="EF-hand" evidence="3">
    <location>
        <begin position="57"/>
        <end position="82"/>
    </location>
</feature>
<evidence type="ECO:0000256" key="2">
    <source>
        <dbReference type="SAM" id="SignalP"/>
    </source>
</evidence>
<name>A0A1F6C6L7_HANXR</name>
<dbReference type="InterPro" id="IPR014784">
    <property type="entry name" value="Cu2_ascorb_mOase-like_C"/>
</dbReference>
<dbReference type="SUPFAM" id="SSF47473">
    <property type="entry name" value="EF-hand"/>
    <property type="match status" value="1"/>
</dbReference>
<dbReference type="PROSITE" id="PS00018">
    <property type="entry name" value="EF_HAND_1"/>
    <property type="match status" value="2"/>
</dbReference>
<feature type="chain" id="PRO_5009523270" description="EF-hand domain-containing protein" evidence="2">
    <location>
        <begin position="28"/>
        <end position="487"/>
    </location>
</feature>
<dbReference type="InterPro" id="IPR011992">
    <property type="entry name" value="EF-hand-dom_pair"/>
</dbReference>
<dbReference type="PROSITE" id="PS50222">
    <property type="entry name" value="EF_HAND_2"/>
    <property type="match status" value="1"/>
</dbReference>
<evidence type="ECO:0000256" key="1">
    <source>
        <dbReference type="ARBA" id="ARBA00023157"/>
    </source>
</evidence>
<dbReference type="GO" id="GO:0005509">
    <property type="term" value="F:calcium ion binding"/>
    <property type="evidence" value="ECO:0007669"/>
    <property type="project" value="InterPro"/>
</dbReference>
<gene>
    <name evidence="4" type="ORF">A3F84_03135</name>
</gene>
<dbReference type="InterPro" id="IPR008977">
    <property type="entry name" value="PHM/PNGase_F_dom_sf"/>
</dbReference>
<evidence type="ECO:0000313" key="4">
    <source>
        <dbReference type="EMBL" id="OGG44771.1"/>
    </source>
</evidence>
<dbReference type="InterPro" id="IPR002048">
    <property type="entry name" value="EF_hand_dom"/>
</dbReference>
<keyword evidence="1" id="KW-1015">Disulfide bond</keyword>
<reference evidence="4 5" key="1">
    <citation type="journal article" date="2016" name="Nat. Commun.">
        <title>Thousands of microbial genomes shed light on interconnected biogeochemical processes in an aquifer system.</title>
        <authorList>
            <person name="Anantharaman K."/>
            <person name="Brown C.T."/>
            <person name="Hug L.A."/>
            <person name="Sharon I."/>
            <person name="Castelle C.J."/>
            <person name="Probst A.J."/>
            <person name="Thomas B.C."/>
            <person name="Singh A."/>
            <person name="Wilkins M.J."/>
            <person name="Karaoz U."/>
            <person name="Brodie E.L."/>
            <person name="Williams K.H."/>
            <person name="Hubbard S.S."/>
            <person name="Banfield J.F."/>
        </authorList>
    </citation>
    <scope>NUCLEOTIDE SEQUENCE [LARGE SCALE GENOMIC DNA]</scope>
    <source>
        <strain evidence="5">RIFCSPLOWO2_12_FULL_64_10</strain>
    </source>
</reference>
<dbReference type="Pfam" id="PF03712">
    <property type="entry name" value="Cu2_monoox_C"/>
    <property type="match status" value="1"/>
</dbReference>
<dbReference type="InterPro" id="IPR024548">
    <property type="entry name" value="Cu2_monoox_C"/>
</dbReference>
<comment type="caution">
    <text evidence="4">The sequence shown here is derived from an EMBL/GenBank/DDBJ whole genome shotgun (WGS) entry which is preliminary data.</text>
</comment>
<dbReference type="Gene3D" id="2.60.120.230">
    <property type="match status" value="1"/>
</dbReference>
<dbReference type="Gene3D" id="1.10.1330.10">
    <property type="entry name" value="Dockerin domain"/>
    <property type="match status" value="1"/>
</dbReference>
<feature type="signal peptide" evidence="2">
    <location>
        <begin position="1"/>
        <end position="27"/>
    </location>
</feature>
<dbReference type="SUPFAM" id="SSF49742">
    <property type="entry name" value="PHM/PNGase F"/>
    <property type="match status" value="1"/>
</dbReference>
<dbReference type="EMBL" id="MFKF01000396">
    <property type="protein sequence ID" value="OGG44771.1"/>
    <property type="molecule type" value="Genomic_DNA"/>
</dbReference>
<dbReference type="AlphaFoldDB" id="A0A1F6C6L7"/>
<dbReference type="GO" id="GO:0016715">
    <property type="term" value="F:oxidoreductase activity, acting on paired donors, with incorporation or reduction of molecular oxygen, reduced ascorbate as one donor, and incorporation of one atom of oxygen"/>
    <property type="evidence" value="ECO:0007669"/>
    <property type="project" value="InterPro"/>
</dbReference>
<accession>A0A1F6C6L7</accession>
<evidence type="ECO:0000313" key="5">
    <source>
        <dbReference type="Proteomes" id="UP000178606"/>
    </source>
</evidence>
<proteinExistence type="predicted"/>
<protein>
    <recommendedName>
        <fullName evidence="3">EF-hand domain-containing protein</fullName>
    </recommendedName>
</protein>
<dbReference type="InterPro" id="IPR036439">
    <property type="entry name" value="Dockerin_dom_sf"/>
</dbReference>
<keyword evidence="2" id="KW-0732">Signal</keyword>
<evidence type="ECO:0000259" key="3">
    <source>
        <dbReference type="PROSITE" id="PS50222"/>
    </source>
</evidence>